<dbReference type="RefSeq" id="WP_062805636.1">
    <property type="nucleotide sequence ID" value="NZ_CABMMO010000006.1"/>
</dbReference>
<proteinExistence type="predicted"/>
<dbReference type="InterPro" id="IPR027994">
    <property type="entry name" value="WxL_dom"/>
</dbReference>
<protein>
    <recommendedName>
        <fullName evidence="3">WxL domain-containing protein</fullName>
    </recommendedName>
</protein>
<comment type="caution">
    <text evidence="4">The sequence shown here is derived from an EMBL/GenBank/DDBJ whole genome shotgun (WGS) entry which is preliminary data.</text>
</comment>
<organism evidence="4 5">
    <name type="scientific">Enterococcus mundtii</name>
    <dbReference type="NCBI Taxonomy" id="53346"/>
    <lineage>
        <taxon>Bacteria</taxon>
        <taxon>Bacillati</taxon>
        <taxon>Bacillota</taxon>
        <taxon>Bacilli</taxon>
        <taxon>Lactobacillales</taxon>
        <taxon>Enterococcaceae</taxon>
        <taxon>Enterococcus</taxon>
    </lineage>
</organism>
<evidence type="ECO:0000313" key="5">
    <source>
        <dbReference type="Proteomes" id="UP000189299"/>
    </source>
</evidence>
<reference evidence="4 5" key="1">
    <citation type="submission" date="2016-12" db="EMBL/GenBank/DDBJ databases">
        <authorList>
            <person name="Song W.-J."/>
            <person name="Kurnit D.M."/>
        </authorList>
    </citation>
    <scope>NUCLEOTIDE SEQUENCE [LARGE SCALE GENOMIC DNA]</scope>
    <source>
        <strain evidence="4 5">CGB1038-1_S1</strain>
    </source>
</reference>
<dbReference type="OrthoDB" id="2170702at2"/>
<dbReference type="InterPro" id="IPR046776">
    <property type="entry name" value="Pectate_lyase_5"/>
</dbReference>
<accession>A0A1V2UIS4</accession>
<name>A0A1V2UIS4_ENTMU</name>
<evidence type="ECO:0000313" key="4">
    <source>
        <dbReference type="EMBL" id="ONN43285.1"/>
    </source>
</evidence>
<evidence type="ECO:0000256" key="2">
    <source>
        <dbReference type="SAM" id="SignalP"/>
    </source>
</evidence>
<evidence type="ECO:0000256" key="1">
    <source>
        <dbReference type="SAM" id="MobiDB-lite"/>
    </source>
</evidence>
<evidence type="ECO:0000259" key="3">
    <source>
        <dbReference type="Pfam" id="PF13731"/>
    </source>
</evidence>
<keyword evidence="2" id="KW-0732">Signal</keyword>
<feature type="compositionally biased region" description="Basic and acidic residues" evidence="1">
    <location>
        <begin position="162"/>
        <end position="188"/>
    </location>
</feature>
<feature type="signal peptide" evidence="2">
    <location>
        <begin position="1"/>
        <end position="30"/>
    </location>
</feature>
<gene>
    <name evidence="4" type="ORF">BTN92_07520</name>
</gene>
<dbReference type="EMBL" id="MSTR01000006">
    <property type="protein sequence ID" value="ONN43285.1"/>
    <property type="molecule type" value="Genomic_DNA"/>
</dbReference>
<dbReference type="Pfam" id="PF13731">
    <property type="entry name" value="WxL"/>
    <property type="match status" value="1"/>
</dbReference>
<feature type="domain" description="WxL" evidence="3">
    <location>
        <begin position="1421"/>
        <end position="1620"/>
    </location>
</feature>
<dbReference type="Proteomes" id="UP000189299">
    <property type="component" value="Unassembled WGS sequence"/>
</dbReference>
<feature type="region of interest" description="Disordered" evidence="1">
    <location>
        <begin position="162"/>
        <end position="200"/>
    </location>
</feature>
<dbReference type="Pfam" id="PF20585">
    <property type="entry name" value="Pectate_lyase_5"/>
    <property type="match status" value="1"/>
</dbReference>
<sequence>MRQKVCKMMTKISISIFALYTLGMPFLAVAETIDQGSQPINTPNSNSQSTESAEVKDTQSLAPAFSFEQAVIKGTEKTVTALSFIGTEEVDNVAIKLPSTAEIIEDELSSGMSSSYDETFDQWLLSSETPKKEFTVPVMFAEAGTYSVTVGEVATVKVEIMKAEPNHSSGEEKSENDEPKEERNRSEEKQDEENVFQGATVPVSTRAEFLSALANPEVSIINLERSIDIGSVISPENLDIDRSLKINGQMNTLNIGTGQVRLLTTTESKTLRIENTFLNKTDTNPFVIGQSSGENWTLQMEDVSRDSSSINYFRVADISSAVVRITGGGLTIDNRINLPGALFTTKEFIVENQAVVKLGNTQNSALAFTSANAKLTVADGAELFITNSGTTALQNSVYFTGSNATVSVKNNGNLQIQADGAASTSTDATSRNALSMTGNQSSIELENGRLNATTTGGQAIIMTGENPTIDVASGSQWQSQSNTAHSINLTGANGAFNIAKSTAVIQSTTGNSLVMSGNDATFEVSDASNVTINSSTGNRLTMTGITPTMTINDSDLKMTATTGAGIRLLNQEAMLTVDNSAVAITNTGNRTEDINQLGTTTLGKNSTLRMQNGATLDVQGALVSTAGANSLIGLYGEESKATLSENAQLNLTVNSGTGNGIYLQGKKAGITFADSKADIQTVTGRAVELSGAEPSVHLDRSDLTTKSTSTGGAVLLTGETSLFTLDNQSNMSVENEGGAIANVSLQGNQAKMVVDNQSQLSVAVPSTNSADTVITNNSIYLKGNAPTMEITRGASVDVLVRSGTKRGIRLDGANAVLSLNQGGKLTAETQAATAIQLNGDYVKLLAENKETSINAKSNYIATTVNGVSTVKLGEEETEKIGREPIVGASDSANITLWANSSSALVLQGINGQFNVNSKATLKLDSGPSGQLEANNANATLRFLRSGPNNTGTTHGGYQFNINGGDMTVTKRKGNAGGAAQMAPAIRMWGSNNQVTVSNAGRLLVVNEGTGIAHNGNTGGGNQGIHYTAGSNNGFSVNDPGSEVRIYANDGPALDMSDATVAGGNTAGGNGEIRVSNLGYFEASGRTASANAGIFRGRSTTVNFDNPLFMDYRNNRVGGGNIFSNIASSTLTATASDFAVWKDGTDLDADPYLHSNNMDYTFSGTNFSTLTSMEPAERFDFEAFGSAGLTSYSRLSSNNARWAIVNELRVPTNADKKIHGLIRMPVGLHDSRPAWQDEVKVTVEIERDGAVIQTYETLTHGHTAEKPGISIYDEEPQGGVFEIELDEYLQAGDLVRITDVEVLAGEMEGDFQNVYEVEDVTVFPIIPPSPATFSNHLVPANARVISGHSDDPEVEVTATHNGETIDPTLITIDDKGDIRIAVEKLNLAVDDVIQVFLRDHQGSASEAGVMNPPETNNHVGNINPKTPLAFRDATFVPATTLIVGGMVDGELTIDQASNWDFGTQPLTTKTQTYHALPSQVGGTAQGTSRPNFVQVTDERPVSEISGWSLFIKQEEQFSNQKTGELKGAQLSWKNGQAISSTGEIGNEDNLGIIRTSGILIPNNNSIQLIDANLFIEKQTWFYNFGDDSNKESSIFLNVPNTANAKATNYTTHINYSFQATPKNRIE</sequence>
<feature type="chain" id="PRO_5010725799" description="WxL domain-containing protein" evidence="2">
    <location>
        <begin position="31"/>
        <end position="1625"/>
    </location>
</feature>